<dbReference type="RefSeq" id="XP_017332813.2">
    <property type="nucleotide sequence ID" value="XM_017477324.3"/>
</dbReference>
<reference evidence="9" key="1">
    <citation type="journal article" date="2016" name="Nat. Commun.">
        <title>The channel catfish genome sequence provides insights into the evolution of scale formation in teleosts.</title>
        <authorList>
            <person name="Liu Z."/>
            <person name="Liu S."/>
            <person name="Yao J."/>
            <person name="Bao L."/>
            <person name="Zhang J."/>
            <person name="Li Y."/>
            <person name="Jiang C."/>
            <person name="Sun L."/>
            <person name="Wang R."/>
            <person name="Zhang Y."/>
            <person name="Zhou T."/>
            <person name="Zeng Q."/>
            <person name="Fu Q."/>
            <person name="Gao S."/>
            <person name="Li N."/>
            <person name="Koren S."/>
            <person name="Jiang Y."/>
            <person name="Zimin A."/>
            <person name="Xu P."/>
            <person name="Phillippy A.M."/>
            <person name="Geng X."/>
            <person name="Song L."/>
            <person name="Sun F."/>
            <person name="Li C."/>
            <person name="Wang X."/>
            <person name="Chen A."/>
            <person name="Jin Y."/>
            <person name="Yuan Z."/>
            <person name="Yang Y."/>
            <person name="Tan S."/>
            <person name="Peatman E."/>
            <person name="Lu J."/>
            <person name="Qin Z."/>
            <person name="Dunham R."/>
            <person name="Li Z."/>
            <person name="Sonstegard T."/>
            <person name="Feng J."/>
            <person name="Danzmann R.G."/>
            <person name="Schroeder S."/>
            <person name="Scheffler B."/>
            <person name="Duke M.V."/>
            <person name="Ballard L."/>
            <person name="Kucuktas H."/>
            <person name="Kaltenboeck L."/>
            <person name="Liu H."/>
            <person name="Armbruster J."/>
            <person name="Xie Y."/>
            <person name="Kirby M.L."/>
            <person name="Tian Y."/>
            <person name="Flanagan M.E."/>
            <person name="Mu W."/>
            <person name="Waldbieser G.C."/>
        </authorList>
    </citation>
    <scope>NUCLEOTIDE SEQUENCE [LARGE SCALE GENOMIC DNA]</scope>
    <source>
        <strain evidence="9">SDA103</strain>
    </source>
</reference>
<dbReference type="Pfam" id="PF01145">
    <property type="entry name" value="Band_7"/>
    <property type="match status" value="1"/>
</dbReference>
<evidence type="ECO:0000256" key="7">
    <source>
        <dbReference type="SAM" id="Phobius"/>
    </source>
</evidence>
<dbReference type="FunFam" id="3.30.479.30:FF:000004">
    <property type="entry name" value="Putative membrane protease family, stomatin"/>
    <property type="match status" value="1"/>
</dbReference>
<reference evidence="10" key="2">
    <citation type="submission" date="2025-08" db="UniProtKB">
        <authorList>
            <consortium name="RefSeq"/>
        </authorList>
    </citation>
    <scope>IDENTIFICATION</scope>
    <source>
        <tissue evidence="10">Blood</tissue>
    </source>
</reference>
<dbReference type="CTD" id="7827"/>
<evidence type="ECO:0000313" key="9">
    <source>
        <dbReference type="Proteomes" id="UP000221080"/>
    </source>
</evidence>
<dbReference type="PANTHER" id="PTHR10264:SF127">
    <property type="entry name" value="PODOCIN"/>
    <property type="match status" value="1"/>
</dbReference>
<keyword evidence="7" id="KW-1133">Transmembrane helix</keyword>
<protein>
    <recommendedName>
        <fullName evidence="5">Podocin</fullName>
    </recommendedName>
</protein>
<dbReference type="STRING" id="7998.ENSIPUP00000037497"/>
<feature type="compositionally biased region" description="Basic and acidic residues" evidence="6">
    <location>
        <begin position="1"/>
        <end position="15"/>
    </location>
</feature>
<feature type="compositionally biased region" description="Polar residues" evidence="6">
    <location>
        <begin position="368"/>
        <end position="382"/>
    </location>
</feature>
<evidence type="ECO:0000256" key="3">
    <source>
        <dbReference type="ARBA" id="ARBA00023136"/>
    </source>
</evidence>
<dbReference type="InterPro" id="IPR001107">
    <property type="entry name" value="Band_7"/>
</dbReference>
<organism evidence="9 10">
    <name type="scientific">Ictalurus punctatus</name>
    <name type="common">Channel catfish</name>
    <name type="synonym">Silurus punctatus</name>
    <dbReference type="NCBI Taxonomy" id="7998"/>
    <lineage>
        <taxon>Eukaryota</taxon>
        <taxon>Metazoa</taxon>
        <taxon>Chordata</taxon>
        <taxon>Craniata</taxon>
        <taxon>Vertebrata</taxon>
        <taxon>Euteleostomi</taxon>
        <taxon>Actinopterygii</taxon>
        <taxon>Neopterygii</taxon>
        <taxon>Teleostei</taxon>
        <taxon>Ostariophysi</taxon>
        <taxon>Siluriformes</taxon>
        <taxon>Ictaluridae</taxon>
        <taxon>Ictalurus</taxon>
    </lineage>
</organism>
<comment type="function">
    <text evidence="4">Plays a role in the regulation of glomerular permeability, acting probably as a linker between the plasma membrane and the cytoskeleton.</text>
</comment>
<dbReference type="KEGG" id="ipu:108270529"/>
<dbReference type="AlphaFoldDB" id="A0A2D0RQM7"/>
<comment type="similarity">
    <text evidence="2">Belongs to the band 7/mec-2 family.</text>
</comment>
<feature type="domain" description="Band 7" evidence="8">
    <location>
        <begin position="139"/>
        <end position="298"/>
    </location>
</feature>
<dbReference type="SUPFAM" id="SSF117892">
    <property type="entry name" value="Band 7/SPFH domain"/>
    <property type="match status" value="1"/>
</dbReference>
<evidence type="ECO:0000256" key="6">
    <source>
        <dbReference type="SAM" id="MobiDB-lite"/>
    </source>
</evidence>
<gene>
    <name evidence="10" type="primary">nphs2</name>
</gene>
<dbReference type="PANTHER" id="PTHR10264">
    <property type="entry name" value="BAND 7 PROTEIN-RELATED"/>
    <property type="match status" value="1"/>
</dbReference>
<keyword evidence="3 7" id="KW-0472">Membrane</keyword>
<accession>A0A2D0RQM7</accession>
<dbReference type="GeneID" id="108270529"/>
<dbReference type="PRINTS" id="PR00721">
    <property type="entry name" value="STOMATIN"/>
</dbReference>
<evidence type="ECO:0000259" key="8">
    <source>
        <dbReference type="SMART" id="SM00244"/>
    </source>
</evidence>
<keyword evidence="9" id="KW-1185">Reference proteome</keyword>
<dbReference type="OrthoDB" id="2105077at2759"/>
<name>A0A2D0RQM7_ICTPU</name>
<keyword evidence="7" id="KW-0812">Transmembrane</keyword>
<evidence type="ECO:0000256" key="5">
    <source>
        <dbReference type="ARBA" id="ARBA00071670"/>
    </source>
</evidence>
<dbReference type="InterPro" id="IPR036013">
    <property type="entry name" value="Band_7/SPFH_dom_sf"/>
</dbReference>
<feature type="transmembrane region" description="Helical" evidence="7">
    <location>
        <begin position="119"/>
        <end position="139"/>
    </location>
</feature>
<dbReference type="InterPro" id="IPR001972">
    <property type="entry name" value="Stomatin_HflK_fam"/>
</dbReference>
<dbReference type="InterPro" id="IPR043202">
    <property type="entry name" value="Band-7_stomatin-like"/>
</dbReference>
<dbReference type="Gene3D" id="6.10.250.2090">
    <property type="match status" value="1"/>
</dbReference>
<proteinExistence type="inferred from homology"/>
<dbReference type="GO" id="GO:0009898">
    <property type="term" value="C:cytoplasmic side of plasma membrane"/>
    <property type="evidence" value="ECO:0007669"/>
    <property type="project" value="UniProtKB-ARBA"/>
</dbReference>
<comment type="subcellular location">
    <subcellularLocation>
        <location evidence="1">Membrane</location>
    </subcellularLocation>
</comment>
<evidence type="ECO:0000256" key="4">
    <source>
        <dbReference type="ARBA" id="ARBA00053394"/>
    </source>
</evidence>
<dbReference type="Gene3D" id="3.30.479.30">
    <property type="entry name" value="Band 7 domain"/>
    <property type="match status" value="1"/>
</dbReference>
<evidence type="ECO:0000256" key="1">
    <source>
        <dbReference type="ARBA" id="ARBA00004370"/>
    </source>
</evidence>
<feature type="region of interest" description="Disordered" evidence="6">
    <location>
        <begin position="368"/>
        <end position="395"/>
    </location>
</feature>
<sequence>MLLMKESEMERRTEKISPPPPPKAGRTKRETAPTARERKHKVGKEVKLQEPHKGKERMKDKEAGEEHSNADKKEVPSTVINVDSVRQRTNRESEELLGLLESEWHEEALKPQSLGVCELLLIIAALATIIFFFPISVWFCVKILREHERAVVFRLGHLLQRKPRGPGLLFYLPFLDICHKVDIRLKMLKVPSHSVVTKDLVCTEASAVCYYRIENVSVCYSSLAGVPAVLQALVQVSVREVLAHHNFASILQNRSEVAHQIQVALDSIACRWGIKVERAELEDLCLPPELQQNFAVEAEAKRRAQIKVIAAEGERAACEALNASIASLSDSPLAIQLRLLQLLHTLRSDQPTVLLNIPSNFLNQPFQLADTSSSSNQNQPTGDISEEMAKDSSMM</sequence>
<dbReference type="Proteomes" id="UP000221080">
    <property type="component" value="Chromosome 10"/>
</dbReference>
<feature type="compositionally biased region" description="Basic and acidic residues" evidence="6">
    <location>
        <begin position="43"/>
        <end position="74"/>
    </location>
</feature>
<evidence type="ECO:0000256" key="2">
    <source>
        <dbReference type="ARBA" id="ARBA00008164"/>
    </source>
</evidence>
<dbReference type="SMART" id="SM00244">
    <property type="entry name" value="PHB"/>
    <property type="match status" value="1"/>
</dbReference>
<feature type="region of interest" description="Disordered" evidence="6">
    <location>
        <begin position="1"/>
        <end position="74"/>
    </location>
</feature>
<evidence type="ECO:0000313" key="10">
    <source>
        <dbReference type="RefSeq" id="XP_017332813.2"/>
    </source>
</evidence>